<reference evidence="2 3" key="1">
    <citation type="submission" date="2017-04" db="EMBL/GenBank/DDBJ databases">
        <authorList>
            <person name="Afonso C.L."/>
            <person name="Miller P.J."/>
            <person name="Scott M.A."/>
            <person name="Spackman E."/>
            <person name="Goraichik I."/>
            <person name="Dimitrov K.M."/>
            <person name="Suarez D.L."/>
            <person name="Swayne D.E."/>
        </authorList>
    </citation>
    <scope>NUCLEOTIDE SEQUENCE [LARGE SCALE GENOMIC DNA]</scope>
    <source>
        <strain evidence="2 3">CGMCC 1.12708</strain>
    </source>
</reference>
<feature type="transmembrane region" description="Helical" evidence="1">
    <location>
        <begin position="12"/>
        <end position="31"/>
    </location>
</feature>
<evidence type="ECO:0000256" key="1">
    <source>
        <dbReference type="SAM" id="Phobius"/>
    </source>
</evidence>
<feature type="transmembrane region" description="Helical" evidence="1">
    <location>
        <begin position="127"/>
        <end position="144"/>
    </location>
</feature>
<dbReference type="EMBL" id="FWXS01000007">
    <property type="protein sequence ID" value="SMC75540.1"/>
    <property type="molecule type" value="Genomic_DNA"/>
</dbReference>
<feature type="transmembrane region" description="Helical" evidence="1">
    <location>
        <begin position="100"/>
        <end position="121"/>
    </location>
</feature>
<feature type="transmembrane region" description="Helical" evidence="1">
    <location>
        <begin position="68"/>
        <end position="88"/>
    </location>
</feature>
<evidence type="ECO:0000313" key="3">
    <source>
        <dbReference type="Proteomes" id="UP000192393"/>
    </source>
</evidence>
<keyword evidence="1" id="KW-0812">Transmembrane</keyword>
<organism evidence="2 3">
    <name type="scientific">Moheibacter sediminis</name>
    <dbReference type="NCBI Taxonomy" id="1434700"/>
    <lineage>
        <taxon>Bacteria</taxon>
        <taxon>Pseudomonadati</taxon>
        <taxon>Bacteroidota</taxon>
        <taxon>Flavobacteriia</taxon>
        <taxon>Flavobacteriales</taxon>
        <taxon>Weeksellaceae</taxon>
        <taxon>Moheibacter</taxon>
    </lineage>
</organism>
<protein>
    <recommendedName>
        <fullName evidence="4">VanZ like family protein</fullName>
    </recommendedName>
</protein>
<keyword evidence="1" id="KW-1133">Transmembrane helix</keyword>
<dbReference type="STRING" id="1434700.SAMN06296427_10777"/>
<evidence type="ECO:0000313" key="2">
    <source>
        <dbReference type="EMBL" id="SMC75540.1"/>
    </source>
</evidence>
<keyword evidence="3" id="KW-1185">Reference proteome</keyword>
<gene>
    <name evidence="2" type="ORF">SAMN06296427_10777</name>
</gene>
<name>A0A1W2BRD7_9FLAO</name>
<sequence>MNTIKYEKSNLHIFSLHIVSLLIGSAIYILFRTSTLKIFSWFEAIGINVIESNLRKKSVLISQYFPDWFLYSLPDGLWIFSYVCLMLSIWRKSISKQNTFWISIVPLVAIGSEILQFFGLVQGTFDMVDVLCYLIGFFLPFLILNKSINYKF</sequence>
<keyword evidence="1" id="KW-0472">Membrane</keyword>
<dbReference type="AlphaFoldDB" id="A0A1W2BRD7"/>
<dbReference type="Proteomes" id="UP000192393">
    <property type="component" value="Unassembled WGS sequence"/>
</dbReference>
<proteinExistence type="predicted"/>
<accession>A0A1W2BRD7</accession>
<evidence type="ECO:0008006" key="4">
    <source>
        <dbReference type="Google" id="ProtNLM"/>
    </source>
</evidence>